<keyword evidence="6" id="KW-0539">Nucleus</keyword>
<dbReference type="PANTHER" id="PTHR11477:SF0">
    <property type="entry name" value="IP08861P-RELATED"/>
    <property type="match status" value="1"/>
</dbReference>
<evidence type="ECO:0000256" key="1">
    <source>
        <dbReference type="ARBA" id="ARBA00004123"/>
    </source>
</evidence>
<dbReference type="InterPro" id="IPR003618">
    <property type="entry name" value="TFIIS_cen_dom"/>
</dbReference>
<dbReference type="GO" id="GO:0006351">
    <property type="term" value="P:DNA-templated transcription"/>
    <property type="evidence" value="ECO:0007669"/>
    <property type="project" value="InterPro"/>
</dbReference>
<dbReference type="Pfam" id="PF01096">
    <property type="entry name" value="Zn_ribbon_TFIIS"/>
    <property type="match status" value="1"/>
</dbReference>
<dbReference type="PROSITE" id="PS00466">
    <property type="entry name" value="ZF_TFIIS_1"/>
    <property type="match status" value="1"/>
</dbReference>
<organism evidence="12 13">
    <name type="scientific">Geodia barretti</name>
    <name type="common">Barrett's horny sponge</name>
    <dbReference type="NCBI Taxonomy" id="519541"/>
    <lineage>
        <taxon>Eukaryota</taxon>
        <taxon>Metazoa</taxon>
        <taxon>Porifera</taxon>
        <taxon>Demospongiae</taxon>
        <taxon>Heteroscleromorpha</taxon>
        <taxon>Tetractinellida</taxon>
        <taxon>Astrophorina</taxon>
        <taxon>Geodiidae</taxon>
        <taxon>Geodia</taxon>
    </lineage>
</organism>
<dbReference type="FunFam" id="2.20.25.10:FF:000001">
    <property type="entry name" value="Probable Transcription elongation factor S-II"/>
    <property type="match status" value="1"/>
</dbReference>
<evidence type="ECO:0000256" key="3">
    <source>
        <dbReference type="ARBA" id="ARBA00022723"/>
    </source>
</evidence>
<feature type="domain" description="TFIIS central" evidence="11">
    <location>
        <begin position="43"/>
        <end position="161"/>
    </location>
</feature>
<dbReference type="InterPro" id="IPR001222">
    <property type="entry name" value="Znf_TFIIS"/>
</dbReference>
<evidence type="ECO:0000313" key="12">
    <source>
        <dbReference type="EMBL" id="CAI8005401.1"/>
    </source>
</evidence>
<dbReference type="PROSITE" id="PS51321">
    <property type="entry name" value="TFIIS_CENTRAL"/>
    <property type="match status" value="1"/>
</dbReference>
<dbReference type="PIRSF" id="PIRSF006704">
    <property type="entry name" value="TF_IIS"/>
    <property type="match status" value="1"/>
</dbReference>
<dbReference type="InterPro" id="IPR035100">
    <property type="entry name" value="TF_IIS-typ"/>
</dbReference>
<dbReference type="Gene3D" id="1.10.472.30">
    <property type="entry name" value="Transcription elongation factor S-II, central domain"/>
    <property type="match status" value="1"/>
</dbReference>
<proteinExistence type="inferred from homology"/>
<accession>A0AA35R783</accession>
<comment type="function">
    <text evidence="7">Necessary for efficient RNA polymerase II transcription elongation past template-encoded arresting sites. The arresting sites in DNA have the property of trapping a certain fraction of elongating RNA polymerases that pass through, resulting in locked ternary complexes. Cleavage of the nascent transcript by S-II allows the resumption of elongation from the new 3'-terminus.</text>
</comment>
<evidence type="ECO:0000256" key="8">
    <source>
        <dbReference type="PROSITE-ProRule" id="PRU00472"/>
    </source>
</evidence>
<dbReference type="CDD" id="cd13749">
    <property type="entry name" value="Zn-ribbon_TFIIS"/>
    <property type="match status" value="1"/>
</dbReference>
<gene>
    <name evidence="12" type="ORF">GBAR_LOCUS4207</name>
</gene>
<dbReference type="Proteomes" id="UP001174909">
    <property type="component" value="Unassembled WGS sequence"/>
</dbReference>
<evidence type="ECO:0000256" key="6">
    <source>
        <dbReference type="ARBA" id="ARBA00023242"/>
    </source>
</evidence>
<dbReference type="Gene3D" id="2.20.25.10">
    <property type="match status" value="1"/>
</dbReference>
<dbReference type="SUPFAM" id="SSF57783">
    <property type="entry name" value="Zinc beta-ribbon"/>
    <property type="match status" value="1"/>
</dbReference>
<feature type="region of interest" description="Disordered" evidence="9">
    <location>
        <begin position="1"/>
        <end position="22"/>
    </location>
</feature>
<dbReference type="GO" id="GO:0003746">
    <property type="term" value="F:translation elongation factor activity"/>
    <property type="evidence" value="ECO:0007669"/>
    <property type="project" value="UniProtKB-KW"/>
</dbReference>
<comment type="subcellular location">
    <subcellularLocation>
        <location evidence="1">Nucleus</location>
    </subcellularLocation>
</comment>
<name>A0AA35R783_GEOBA</name>
<keyword evidence="3" id="KW-0479">Metal-binding</keyword>
<evidence type="ECO:0000256" key="2">
    <source>
        <dbReference type="ARBA" id="ARBA00009647"/>
    </source>
</evidence>
<reference evidence="12" key="1">
    <citation type="submission" date="2023-03" db="EMBL/GenBank/DDBJ databases">
        <authorList>
            <person name="Steffen K."/>
            <person name="Cardenas P."/>
        </authorList>
    </citation>
    <scope>NUCLEOTIDE SEQUENCE</scope>
</reference>
<keyword evidence="4 8" id="KW-0863">Zinc-finger</keyword>
<sequence>METITSPIPGPSRSDSVSSDSGVVYFDPSIPGEARVPPTGDTVRDRCRELLAKAMLKGFENVTIEEEIKFHNLTAEIEDCVFKEFRDTGNKYKQRIRSRVSNLGDLKNPSLRHNVMSGTISTSKIATMTTEEMASDAMKKLRKKLTKEAIRDSQIAMQGGTETDLLKCSKCGSRKCTYTQAQTRSADEPMTTFAYCLTCGHRWKVRW</sequence>
<feature type="domain" description="TFIIS-type" evidence="10">
    <location>
        <begin position="164"/>
        <end position="204"/>
    </location>
</feature>
<dbReference type="SMART" id="SM00510">
    <property type="entry name" value="TFS2M"/>
    <property type="match status" value="1"/>
</dbReference>
<dbReference type="GO" id="GO:0003676">
    <property type="term" value="F:nucleic acid binding"/>
    <property type="evidence" value="ECO:0007669"/>
    <property type="project" value="InterPro"/>
</dbReference>
<dbReference type="AlphaFoldDB" id="A0AA35R783"/>
<evidence type="ECO:0000313" key="13">
    <source>
        <dbReference type="Proteomes" id="UP001174909"/>
    </source>
</evidence>
<evidence type="ECO:0000256" key="9">
    <source>
        <dbReference type="SAM" id="MobiDB-lite"/>
    </source>
</evidence>
<protein>
    <submittedName>
        <fullName evidence="12">Transcription elongation factor A protein 2</fullName>
    </submittedName>
</protein>
<evidence type="ECO:0000256" key="7">
    <source>
        <dbReference type="ARBA" id="ARBA00025408"/>
    </source>
</evidence>
<comment type="similarity">
    <text evidence="2">Belongs to the TFS-II family.</text>
</comment>
<dbReference type="GO" id="GO:0008270">
    <property type="term" value="F:zinc ion binding"/>
    <property type="evidence" value="ECO:0007669"/>
    <property type="project" value="UniProtKB-KW"/>
</dbReference>
<evidence type="ECO:0000259" key="11">
    <source>
        <dbReference type="PROSITE" id="PS51321"/>
    </source>
</evidence>
<evidence type="ECO:0000259" key="10">
    <source>
        <dbReference type="PROSITE" id="PS51133"/>
    </source>
</evidence>
<evidence type="ECO:0000256" key="4">
    <source>
        <dbReference type="ARBA" id="ARBA00022771"/>
    </source>
</evidence>
<keyword evidence="12" id="KW-0251">Elongation factor</keyword>
<keyword evidence="5" id="KW-0862">Zinc</keyword>
<feature type="compositionally biased region" description="Low complexity" evidence="9">
    <location>
        <begin position="11"/>
        <end position="22"/>
    </location>
</feature>
<dbReference type="SMART" id="SM00440">
    <property type="entry name" value="ZnF_C2C2"/>
    <property type="match status" value="1"/>
</dbReference>
<keyword evidence="12" id="KW-0648">Protein biosynthesis</keyword>
<dbReference type="PANTHER" id="PTHR11477">
    <property type="entry name" value="TRANSCRIPTION FACTOR S-II ZINC FINGER DOMAIN-CONTAINING PROTEIN"/>
    <property type="match status" value="1"/>
</dbReference>
<dbReference type="GO" id="GO:0005634">
    <property type="term" value="C:nucleus"/>
    <property type="evidence" value="ECO:0007669"/>
    <property type="project" value="UniProtKB-SubCell"/>
</dbReference>
<dbReference type="SUPFAM" id="SSF46942">
    <property type="entry name" value="Elongation factor TFIIS domain 2"/>
    <property type="match status" value="1"/>
</dbReference>
<dbReference type="InterPro" id="IPR036575">
    <property type="entry name" value="TFIIS_cen_dom_sf"/>
</dbReference>
<keyword evidence="13" id="KW-1185">Reference proteome</keyword>
<dbReference type="PROSITE" id="PS51133">
    <property type="entry name" value="ZF_TFIIS_2"/>
    <property type="match status" value="1"/>
</dbReference>
<evidence type="ECO:0000256" key="5">
    <source>
        <dbReference type="ARBA" id="ARBA00022833"/>
    </source>
</evidence>
<dbReference type="Pfam" id="PF07500">
    <property type="entry name" value="TFIIS_M"/>
    <property type="match status" value="1"/>
</dbReference>
<dbReference type="EMBL" id="CASHTH010000607">
    <property type="protein sequence ID" value="CAI8005401.1"/>
    <property type="molecule type" value="Genomic_DNA"/>
</dbReference>
<comment type="caution">
    <text evidence="12">The sequence shown here is derived from an EMBL/GenBank/DDBJ whole genome shotgun (WGS) entry which is preliminary data.</text>
</comment>